<dbReference type="OrthoDB" id="9813147at2"/>
<dbReference type="InterPro" id="IPR003593">
    <property type="entry name" value="AAA+_ATPase"/>
</dbReference>
<dbReference type="Pfam" id="PF13541">
    <property type="entry name" value="ChlI"/>
    <property type="match status" value="1"/>
</dbReference>
<keyword evidence="5" id="KW-0378">Hydrolase</keyword>
<evidence type="ECO:0000313" key="5">
    <source>
        <dbReference type="EMBL" id="TKB51033.1"/>
    </source>
</evidence>
<keyword evidence="3" id="KW-0067">ATP-binding</keyword>
<comment type="similarity">
    <text evidence="1">Belongs to the Mg-chelatase subunits D/I family. ComM subfamily.</text>
</comment>
<dbReference type="Pfam" id="PF01078">
    <property type="entry name" value="Mg_chelatase"/>
    <property type="match status" value="1"/>
</dbReference>
<evidence type="ECO:0000313" key="6">
    <source>
        <dbReference type="Proteomes" id="UP000305674"/>
    </source>
</evidence>
<dbReference type="GO" id="GO:0006508">
    <property type="term" value="P:proteolysis"/>
    <property type="evidence" value="ECO:0007669"/>
    <property type="project" value="UniProtKB-KW"/>
</dbReference>
<comment type="caution">
    <text evidence="5">The sequence shown here is derived from an EMBL/GenBank/DDBJ whole genome shotgun (WGS) entry which is preliminary data.</text>
</comment>
<dbReference type="NCBIfam" id="NF007365">
    <property type="entry name" value="PRK09862.1"/>
    <property type="match status" value="1"/>
</dbReference>
<dbReference type="Proteomes" id="UP000305674">
    <property type="component" value="Unassembled WGS sequence"/>
</dbReference>
<accession>A0A4U1BI86</accession>
<dbReference type="InterPro" id="IPR045006">
    <property type="entry name" value="CHLI-like"/>
</dbReference>
<protein>
    <submittedName>
        <fullName evidence="5">ATP-dependent protease</fullName>
    </submittedName>
</protein>
<name>A0A4U1BI86_9GAMM</name>
<evidence type="ECO:0000256" key="3">
    <source>
        <dbReference type="ARBA" id="ARBA00022840"/>
    </source>
</evidence>
<dbReference type="InterPro" id="IPR000523">
    <property type="entry name" value="Mg_chelatse_chII-like_cat_dom"/>
</dbReference>
<dbReference type="InterPro" id="IPR020568">
    <property type="entry name" value="Ribosomal_Su5_D2-typ_SF"/>
</dbReference>
<dbReference type="GO" id="GO:0008233">
    <property type="term" value="F:peptidase activity"/>
    <property type="evidence" value="ECO:0007669"/>
    <property type="project" value="UniProtKB-KW"/>
</dbReference>
<dbReference type="PANTHER" id="PTHR32039">
    <property type="entry name" value="MAGNESIUM-CHELATASE SUBUNIT CHLI"/>
    <property type="match status" value="1"/>
</dbReference>
<dbReference type="Pfam" id="PF13335">
    <property type="entry name" value="Mg_chelatase_C"/>
    <property type="match status" value="1"/>
</dbReference>
<evidence type="ECO:0000256" key="2">
    <source>
        <dbReference type="ARBA" id="ARBA00022741"/>
    </source>
</evidence>
<dbReference type="SMART" id="SM00382">
    <property type="entry name" value="AAA"/>
    <property type="match status" value="1"/>
</dbReference>
<keyword evidence="5" id="KW-0645">Protease</keyword>
<dbReference type="InterPro" id="IPR004482">
    <property type="entry name" value="Mg_chelat-rel"/>
</dbReference>
<dbReference type="Gene3D" id="3.40.50.300">
    <property type="entry name" value="P-loop containing nucleotide triphosphate hydrolases"/>
    <property type="match status" value="1"/>
</dbReference>
<proteinExistence type="inferred from homology"/>
<dbReference type="InterPro" id="IPR014721">
    <property type="entry name" value="Ribsml_uS5_D2-typ_fold_subgr"/>
</dbReference>
<dbReference type="InterPro" id="IPR025158">
    <property type="entry name" value="Mg_chelat-rel_C"/>
</dbReference>
<evidence type="ECO:0000256" key="1">
    <source>
        <dbReference type="ARBA" id="ARBA00006354"/>
    </source>
</evidence>
<dbReference type="PANTHER" id="PTHR32039:SF7">
    <property type="entry name" value="COMPETENCE PROTEIN COMM"/>
    <property type="match status" value="1"/>
</dbReference>
<gene>
    <name evidence="5" type="ORF">FCL40_00315</name>
</gene>
<keyword evidence="2" id="KW-0547">Nucleotide-binding</keyword>
<dbReference type="AlphaFoldDB" id="A0A4U1BI86"/>
<dbReference type="EMBL" id="SWCI01000001">
    <property type="protein sequence ID" value="TKB51033.1"/>
    <property type="molecule type" value="Genomic_DNA"/>
</dbReference>
<dbReference type="InterPro" id="IPR001208">
    <property type="entry name" value="MCM_dom"/>
</dbReference>
<dbReference type="NCBIfam" id="TIGR00368">
    <property type="entry name" value="YifB family Mg chelatase-like AAA ATPase"/>
    <property type="match status" value="1"/>
</dbReference>
<dbReference type="PRINTS" id="PR01657">
    <property type="entry name" value="MCMFAMILY"/>
</dbReference>
<dbReference type="Gene3D" id="3.30.230.10">
    <property type="match status" value="1"/>
</dbReference>
<dbReference type="InterPro" id="IPR027417">
    <property type="entry name" value="P-loop_NTPase"/>
</dbReference>
<reference evidence="5 6" key="1">
    <citation type="submission" date="2019-04" db="EMBL/GenBank/DDBJ databases">
        <authorList>
            <person name="Hwang J.C."/>
        </authorList>
    </citation>
    <scope>NUCLEOTIDE SEQUENCE [LARGE SCALE GENOMIC DNA]</scope>
    <source>
        <strain evidence="5 6">IMCC35001</strain>
    </source>
</reference>
<sequence length="505" mass="53575">MALAQVLTRGQLGMDAPEIRVEVHLGGGLPSFTLVGLPEASVRESRERVRAALSSGGFQFPARRITVNLAPAELPKQGGRFDLAIALGILCASGQLPQTCADNREFFGELSLSGEIMPCAGLLPSALAAKRARHQMVVPERGSDELQLVPGLDAVTAPTLPLLIASLLGQRTFTRVTPSSVRQPDADSDRDLGEVIGQQQGKLALMIAAAGGHNLLLMGPPGTGKTMLASRLCDLLPPLEVDAALEVAAIHSVAGLPRAPSRLLQRPFRAPHHSSSAASLVGGGSQPKPGEISLAHHGVLFLDELPEFPRSVLDSLREPLESGEVVISRAAAKLTYPARFQLIAAMNPSPCGDTGPHSRSTPEQIRRYLGRLSGPFLDRFDLTVEVARLAPGELTRQPLQGVTTEQARARVIAARTRALSRQGTLNARLPASALAGEVGIVPEAAAFAEQGLNRLGLSIRAYHRILRVSRTLADLEGGGTVTRAHVAQAFGFRAMDKLMARLRPL</sequence>
<feature type="domain" description="AAA+ ATPase" evidence="4">
    <location>
        <begin position="211"/>
        <end position="390"/>
    </location>
</feature>
<dbReference type="GO" id="GO:0003677">
    <property type="term" value="F:DNA binding"/>
    <property type="evidence" value="ECO:0007669"/>
    <property type="project" value="InterPro"/>
</dbReference>
<dbReference type="SUPFAM" id="SSF52540">
    <property type="entry name" value="P-loop containing nucleoside triphosphate hydrolases"/>
    <property type="match status" value="1"/>
</dbReference>
<evidence type="ECO:0000259" key="4">
    <source>
        <dbReference type="SMART" id="SM00382"/>
    </source>
</evidence>
<dbReference type="GO" id="GO:0005524">
    <property type="term" value="F:ATP binding"/>
    <property type="evidence" value="ECO:0007669"/>
    <property type="project" value="UniProtKB-KW"/>
</dbReference>
<dbReference type="SUPFAM" id="SSF54211">
    <property type="entry name" value="Ribosomal protein S5 domain 2-like"/>
    <property type="match status" value="1"/>
</dbReference>
<organism evidence="5 6">
    <name type="scientific">Ferrimonas sediminicola</name>
    <dbReference type="NCBI Taxonomy" id="2569538"/>
    <lineage>
        <taxon>Bacteria</taxon>
        <taxon>Pseudomonadati</taxon>
        <taxon>Pseudomonadota</taxon>
        <taxon>Gammaproteobacteria</taxon>
        <taxon>Alteromonadales</taxon>
        <taxon>Ferrimonadaceae</taxon>
        <taxon>Ferrimonas</taxon>
    </lineage>
</organism>
<keyword evidence="6" id="KW-1185">Reference proteome</keyword>
<dbReference type="RefSeq" id="WP_136850212.1">
    <property type="nucleotide sequence ID" value="NZ_SWCI01000001.1"/>
</dbReference>